<name>A0A9Q1C611_HOLLE</name>
<dbReference type="GO" id="GO:0003924">
    <property type="term" value="F:GTPase activity"/>
    <property type="evidence" value="ECO:0007669"/>
    <property type="project" value="InterPro"/>
</dbReference>
<proteinExistence type="predicted"/>
<comment type="caution">
    <text evidence="2">The sequence shown here is derived from an EMBL/GenBank/DDBJ whole genome shotgun (WGS) entry which is preliminary data.</text>
</comment>
<organism evidence="2 3">
    <name type="scientific">Holothuria leucospilota</name>
    <name type="common">Black long sea cucumber</name>
    <name type="synonym">Mertensiothuria leucospilota</name>
    <dbReference type="NCBI Taxonomy" id="206669"/>
    <lineage>
        <taxon>Eukaryota</taxon>
        <taxon>Metazoa</taxon>
        <taxon>Echinodermata</taxon>
        <taxon>Eleutherozoa</taxon>
        <taxon>Echinozoa</taxon>
        <taxon>Holothuroidea</taxon>
        <taxon>Aspidochirotacea</taxon>
        <taxon>Aspidochirotida</taxon>
        <taxon>Holothuriidae</taxon>
        <taxon>Holothuria</taxon>
    </lineage>
</organism>
<evidence type="ECO:0000313" key="3">
    <source>
        <dbReference type="Proteomes" id="UP001152320"/>
    </source>
</evidence>
<dbReference type="AlphaFoldDB" id="A0A9Q1C611"/>
<protein>
    <recommendedName>
        <fullName evidence="1">Guanylate-binding protein/Atlastin C-terminal domain-containing protein</fullName>
    </recommendedName>
</protein>
<dbReference type="InterPro" id="IPR036543">
    <property type="entry name" value="Guanylate-bd_C_sf"/>
</dbReference>
<dbReference type="Gene3D" id="1.20.1000.10">
    <property type="entry name" value="Guanylate-binding protein, C-terminal domain"/>
    <property type="match status" value="1"/>
</dbReference>
<dbReference type="OrthoDB" id="2135133at2759"/>
<feature type="domain" description="Guanylate-binding protein/Atlastin C-terminal" evidence="1">
    <location>
        <begin position="131"/>
        <end position="301"/>
    </location>
</feature>
<sequence length="412" mass="46944">MSNYSNLISSASQGDMNFKECAPNLLWVLRDVLLDPKDSGFENWKDFFYKQVFVKRRERSQSDISFNAVIHAIQNLFSNFDVKAISPPSTESAVCKNLHKPENAIKINKFLKEIHDVRKVVYNAAKIKRVGSTLVSGKDLLSLLETYVSELDKTGDKLSLKTCWVATITLHLQEILQSSCQSLQENISKIPIPLKETEIKERHSEASENAKHYFRDNVQLADKENLNSFLQILEEKISASLVSLKQRNVDASKRFCRAKGDEIISKHFEQISQNALSLNATDQLLLCDNSMDIILREYSQATEGLPNTLEIRAEVEVKINNKIQSTKMFILEHKVCESYNIHMEGINLPVEEDVLVAASSEATRKSLACCCDKVNKFLPHYDSFHVSINEKIDKLFFKFKETNHKMSVSMSV</sequence>
<dbReference type="Gene3D" id="3.40.50.300">
    <property type="entry name" value="P-loop containing nucleotide triphosphate hydrolases"/>
    <property type="match status" value="1"/>
</dbReference>
<accession>A0A9Q1C611</accession>
<dbReference type="InterPro" id="IPR027417">
    <property type="entry name" value="P-loop_NTPase"/>
</dbReference>
<dbReference type="Pfam" id="PF02841">
    <property type="entry name" value="GBP_C"/>
    <property type="match status" value="1"/>
</dbReference>
<gene>
    <name evidence="2" type="ORF">HOLleu_16009</name>
</gene>
<dbReference type="EMBL" id="JAIZAY010000007">
    <property type="protein sequence ID" value="KAJ8038556.1"/>
    <property type="molecule type" value="Genomic_DNA"/>
</dbReference>
<evidence type="ECO:0000259" key="1">
    <source>
        <dbReference type="Pfam" id="PF02841"/>
    </source>
</evidence>
<dbReference type="SUPFAM" id="SSF48340">
    <property type="entry name" value="Interferon-induced guanylate-binding protein 1 (GBP1), C-terminal domain"/>
    <property type="match status" value="1"/>
</dbReference>
<dbReference type="Proteomes" id="UP001152320">
    <property type="component" value="Chromosome 7"/>
</dbReference>
<dbReference type="PANTHER" id="PTHR10751">
    <property type="entry name" value="GUANYLATE BINDING PROTEIN"/>
    <property type="match status" value="1"/>
</dbReference>
<keyword evidence="3" id="KW-1185">Reference proteome</keyword>
<reference evidence="2" key="1">
    <citation type="submission" date="2021-10" db="EMBL/GenBank/DDBJ databases">
        <title>Tropical sea cucumber genome reveals ecological adaptation and Cuvierian tubules defense mechanism.</title>
        <authorList>
            <person name="Chen T."/>
        </authorList>
    </citation>
    <scope>NUCLEOTIDE SEQUENCE</scope>
    <source>
        <strain evidence="2">Nanhai2018</strain>
        <tissue evidence="2">Muscle</tissue>
    </source>
</reference>
<dbReference type="InterPro" id="IPR003191">
    <property type="entry name" value="Guanylate-bd/ATL_C"/>
</dbReference>
<evidence type="ECO:0000313" key="2">
    <source>
        <dbReference type="EMBL" id="KAJ8038556.1"/>
    </source>
</evidence>
<dbReference type="GO" id="GO:0005525">
    <property type="term" value="F:GTP binding"/>
    <property type="evidence" value="ECO:0007669"/>
    <property type="project" value="InterPro"/>
</dbReference>